<dbReference type="Gene3D" id="2.60.210.10">
    <property type="entry name" value="Apoptosis, Tumor Necrosis Factor Receptor Associated Protein 2, Chain A"/>
    <property type="match status" value="1"/>
</dbReference>
<dbReference type="EMBL" id="JAIVGD010000018">
    <property type="protein sequence ID" value="KAH0756501.1"/>
    <property type="molecule type" value="Genomic_DNA"/>
</dbReference>
<dbReference type="InterPro" id="IPR008974">
    <property type="entry name" value="TRAF-like"/>
</dbReference>
<dbReference type="InterPro" id="IPR024729">
    <property type="entry name" value="USP7_ICP0-binding_dom"/>
</dbReference>
<comment type="caution">
    <text evidence="4">The sequence shown here is derived from an EMBL/GenBank/DDBJ whole genome shotgun (WGS) entry which is preliminary data.</text>
</comment>
<dbReference type="InterPro" id="IPR050804">
    <property type="entry name" value="MCC"/>
</dbReference>
<accession>A0ABQ7UZG8</accession>
<evidence type="ECO:0000256" key="1">
    <source>
        <dbReference type="ARBA" id="ARBA00022786"/>
    </source>
</evidence>
<feature type="domain" description="MATH" evidence="3">
    <location>
        <begin position="433"/>
        <end position="522"/>
    </location>
</feature>
<protein>
    <recommendedName>
        <fullName evidence="3">MATH domain-containing protein</fullName>
    </recommendedName>
</protein>
<dbReference type="PANTHER" id="PTHR46236:SF35">
    <property type="entry name" value="MATH DOMAIN-CONTAINING PROTEIN"/>
    <property type="match status" value="1"/>
</dbReference>
<keyword evidence="1" id="KW-0833">Ubl conjugation pathway</keyword>
<keyword evidence="5" id="KW-1185">Reference proteome</keyword>
<keyword evidence="2" id="KW-0175">Coiled coil</keyword>
<gene>
    <name evidence="4" type="ORF">KY290_026771</name>
</gene>
<dbReference type="Proteomes" id="UP000826656">
    <property type="component" value="Unassembled WGS sequence"/>
</dbReference>
<dbReference type="InterPro" id="IPR002083">
    <property type="entry name" value="MATH/TRAF_dom"/>
</dbReference>
<dbReference type="CDD" id="cd00121">
    <property type="entry name" value="MATH"/>
    <property type="match status" value="1"/>
</dbReference>
<dbReference type="Pfam" id="PF12436">
    <property type="entry name" value="USP7_ICP0_bdg"/>
    <property type="match status" value="2"/>
</dbReference>
<dbReference type="Gene3D" id="3.10.20.90">
    <property type="entry name" value="Phosphatidylinositol 3-kinase Catalytic Subunit, Chain A, domain 1"/>
    <property type="match status" value="3"/>
</dbReference>
<evidence type="ECO:0000313" key="5">
    <source>
        <dbReference type="Proteomes" id="UP000826656"/>
    </source>
</evidence>
<dbReference type="Pfam" id="PF22486">
    <property type="entry name" value="MATH_2"/>
    <property type="match status" value="1"/>
</dbReference>
<evidence type="ECO:0000313" key="4">
    <source>
        <dbReference type="EMBL" id="KAH0756501.1"/>
    </source>
</evidence>
<evidence type="ECO:0000256" key="2">
    <source>
        <dbReference type="ARBA" id="ARBA00023054"/>
    </source>
</evidence>
<evidence type="ECO:0000259" key="3">
    <source>
        <dbReference type="PROSITE" id="PS50144"/>
    </source>
</evidence>
<proteinExistence type="predicted"/>
<dbReference type="PROSITE" id="PS50144">
    <property type="entry name" value="MATH"/>
    <property type="match status" value="1"/>
</dbReference>
<dbReference type="SUPFAM" id="SSF49599">
    <property type="entry name" value="TRAF domain-like"/>
    <property type="match status" value="1"/>
</dbReference>
<reference evidence="4 5" key="1">
    <citation type="journal article" date="2021" name="bioRxiv">
        <title>Chromosome-scale and haplotype-resolved genome assembly of a tetraploid potato cultivar.</title>
        <authorList>
            <person name="Sun H."/>
            <person name="Jiao W.-B."/>
            <person name="Krause K."/>
            <person name="Campoy J.A."/>
            <person name="Goel M."/>
            <person name="Folz-Donahue K."/>
            <person name="Kukat C."/>
            <person name="Huettel B."/>
            <person name="Schneeberger K."/>
        </authorList>
    </citation>
    <scope>NUCLEOTIDE SEQUENCE [LARGE SCALE GENOMIC DNA]</scope>
    <source>
        <strain evidence="4">SolTubOtavaFocal</strain>
        <tissue evidence="4">Leaves</tissue>
    </source>
</reference>
<dbReference type="PANTHER" id="PTHR46236">
    <property type="entry name" value="TRAF-LIKE SUPERFAMILY PROTEIN"/>
    <property type="match status" value="1"/>
</dbReference>
<sequence>MVCSQVGQLRGSSNEVSNAELKLFLEVELCLDLRRLSSPGKTKEEILLFFKLYDPLEEKIRYVGRLFVKQSGKLLEILSKLKELAGFSPDEEIDLFELEDGDIICFQKSLRNQCREQYRFPEVPLFLKYVYNCKFKVRIGHDETEQKAEACLYTMIKVARDEDLAEQIGKEIYFDLVDHDKVRTFCIEKQKPFTQLKEEVAKAFGIPVQFQRYWIWAKRQNHTYRPDRALTAQEETQLVGELREVSNKWNNDELKLFLEVELCLDLRPLHPPGKATREEILLFLKLYDPLKETIRYVGHLFVKGSGKPLEIKTKLKELAGFSPDEEIELFEEIKFEPSLVCEKIDSMLSFCEGQLEDGDIICFQKSLQNQCTEQYRFPEVPSFLEYMHNCQPKEHEMLVPSSNFPTKKPQPVKVAPADTLSMVDAQVVDDAASPRFTWTIDNFSRLNVKKYSDVFDIGGYKWRILIFPKGNNVDYLSMYLDVADAATLPTGWSRHAKFSLAVVDQIHGKFTLRKAVESSRRT</sequence>
<dbReference type="SMART" id="SM00061">
    <property type="entry name" value="MATH"/>
    <property type="match status" value="1"/>
</dbReference>
<organism evidence="4 5">
    <name type="scientific">Solanum tuberosum</name>
    <name type="common">Potato</name>
    <dbReference type="NCBI Taxonomy" id="4113"/>
    <lineage>
        <taxon>Eukaryota</taxon>
        <taxon>Viridiplantae</taxon>
        <taxon>Streptophyta</taxon>
        <taxon>Embryophyta</taxon>
        <taxon>Tracheophyta</taxon>
        <taxon>Spermatophyta</taxon>
        <taxon>Magnoliopsida</taxon>
        <taxon>eudicotyledons</taxon>
        <taxon>Gunneridae</taxon>
        <taxon>Pentapetalae</taxon>
        <taxon>asterids</taxon>
        <taxon>lamiids</taxon>
        <taxon>Solanales</taxon>
        <taxon>Solanaceae</taxon>
        <taxon>Solanoideae</taxon>
        <taxon>Solaneae</taxon>
        <taxon>Solanum</taxon>
    </lineage>
</organism>
<name>A0ABQ7UZG8_SOLTU</name>